<accession>A0A2P2P6P1</accession>
<protein>
    <submittedName>
        <fullName evidence="1">Uncharacterized protein</fullName>
    </submittedName>
</protein>
<dbReference type="EMBL" id="GGEC01069926">
    <property type="protein sequence ID" value="MBX50410.1"/>
    <property type="molecule type" value="Transcribed_RNA"/>
</dbReference>
<evidence type="ECO:0000313" key="1">
    <source>
        <dbReference type="EMBL" id="MBX50410.1"/>
    </source>
</evidence>
<reference evidence="1" key="1">
    <citation type="submission" date="2018-02" db="EMBL/GenBank/DDBJ databases">
        <title>Rhizophora mucronata_Transcriptome.</title>
        <authorList>
            <person name="Meera S.P."/>
            <person name="Sreeshan A."/>
            <person name="Augustine A."/>
        </authorList>
    </citation>
    <scope>NUCLEOTIDE SEQUENCE</scope>
    <source>
        <tissue evidence="1">Leaf</tissue>
    </source>
</reference>
<dbReference type="AlphaFoldDB" id="A0A2P2P6P1"/>
<name>A0A2P2P6P1_RHIMU</name>
<organism evidence="1">
    <name type="scientific">Rhizophora mucronata</name>
    <name type="common">Asiatic mangrove</name>
    <dbReference type="NCBI Taxonomy" id="61149"/>
    <lineage>
        <taxon>Eukaryota</taxon>
        <taxon>Viridiplantae</taxon>
        <taxon>Streptophyta</taxon>
        <taxon>Embryophyta</taxon>
        <taxon>Tracheophyta</taxon>
        <taxon>Spermatophyta</taxon>
        <taxon>Magnoliopsida</taxon>
        <taxon>eudicotyledons</taxon>
        <taxon>Gunneridae</taxon>
        <taxon>Pentapetalae</taxon>
        <taxon>rosids</taxon>
        <taxon>fabids</taxon>
        <taxon>Malpighiales</taxon>
        <taxon>Rhizophoraceae</taxon>
        <taxon>Rhizophora</taxon>
    </lineage>
</organism>
<proteinExistence type="predicted"/>
<sequence length="70" mass="7884">MNLQLCVVLHPHCLSSQVSLCHFCCHSFSLIVHTPRKVFMVTGSLDQFIGLFIDINRSDIRISKCNIGPL</sequence>